<dbReference type="Proteomes" id="UP000177810">
    <property type="component" value="Unassembled WGS sequence"/>
</dbReference>
<comment type="similarity">
    <text evidence="1 2">Belongs to the MEMO1 family.</text>
</comment>
<dbReference type="HAMAP" id="MF_00055">
    <property type="entry name" value="MEMO1"/>
    <property type="match status" value="1"/>
</dbReference>
<dbReference type="PANTHER" id="PTHR11060">
    <property type="entry name" value="PROTEIN MEMO1"/>
    <property type="match status" value="1"/>
</dbReference>
<dbReference type="STRING" id="1801990.A2V69_02650"/>
<dbReference type="Gene3D" id="3.30.700.20">
    <property type="entry name" value="Hypothetical protein ph0010, domain 1"/>
    <property type="match status" value="1"/>
</dbReference>
<dbReference type="SUPFAM" id="SSF143447">
    <property type="entry name" value="AMMECR1-like"/>
    <property type="match status" value="1"/>
</dbReference>
<dbReference type="Gene3D" id="3.30.1490.150">
    <property type="entry name" value="Hypothetical protein ph0010, domain 2"/>
    <property type="match status" value="1"/>
</dbReference>
<dbReference type="Pfam" id="PF01875">
    <property type="entry name" value="Memo"/>
    <property type="match status" value="1"/>
</dbReference>
<dbReference type="InterPro" id="IPR036071">
    <property type="entry name" value="AMMECR1_dom_sf"/>
</dbReference>
<dbReference type="InterPro" id="IPR027623">
    <property type="entry name" value="AmmeMemoSam_A"/>
</dbReference>
<dbReference type="InterPro" id="IPR002733">
    <property type="entry name" value="AMMECR1_domain"/>
</dbReference>
<evidence type="ECO:0000256" key="2">
    <source>
        <dbReference type="HAMAP-Rule" id="MF_00055"/>
    </source>
</evidence>
<sequence>MKKQEGNKNNIQKDEGPVREAVVAGQFYPGSKEELSSMIDNFLTKAELPKLDPYIRALIVPHAGYVYSGQVAAYGYKALVGKNIDTVILIGNSHREYFDGASIYPKGYFETPLGKVEIDAEFAQKLMEANDKIYFKESAHSEEHSLEVQLPFLQMVLSVSGWKIVPIILGNQPGASDILINALKPLMNENVLLIASTDLSHYPKYDDAKYSDGKVIESILAGEREKLREAINKLENEGIENLQTCACGHDAIEVVMGLMEGKKSQLLKYANSGDVSGEKNQVVGYTAIVFTSEKSENELNKEQQKRLLEIAKQSLESYLKEGKILKFEEDDSLLNKPMGAFVTLKEHGELRGCIGVFEPDIPLYQVVAETVISSAINDPRFMPVTKEELPLLEYKISVLSPLKKVDSYKDVEIGKHGVKIVRGSRSGVFLPQVATENNWDRDTFLSILCTQKAGLSADCWKDEDTDLYVFTAQVFDEESVK</sequence>
<evidence type="ECO:0000259" key="3">
    <source>
        <dbReference type="PROSITE" id="PS51112"/>
    </source>
</evidence>
<protein>
    <recommendedName>
        <fullName evidence="2">MEMO1 family protein A2V69_02650</fullName>
    </recommendedName>
</protein>
<evidence type="ECO:0000313" key="4">
    <source>
        <dbReference type="EMBL" id="OGZ32354.1"/>
    </source>
</evidence>
<dbReference type="NCBIfam" id="TIGR00296">
    <property type="entry name" value="TIGR00296 family protein"/>
    <property type="match status" value="1"/>
</dbReference>
<name>A0A1G2F2P2_9BACT</name>
<dbReference type="SUPFAM" id="SSF53213">
    <property type="entry name" value="LigB-like"/>
    <property type="match status" value="1"/>
</dbReference>
<dbReference type="EMBL" id="MHMT01000020">
    <property type="protein sequence ID" value="OGZ32354.1"/>
    <property type="molecule type" value="Genomic_DNA"/>
</dbReference>
<dbReference type="NCBIfam" id="TIGR04336">
    <property type="entry name" value="AmmeMemoSam_B"/>
    <property type="match status" value="1"/>
</dbReference>
<dbReference type="InterPro" id="IPR027485">
    <property type="entry name" value="AMMECR1_N"/>
</dbReference>
<evidence type="ECO:0000313" key="5">
    <source>
        <dbReference type="Proteomes" id="UP000177810"/>
    </source>
</evidence>
<dbReference type="NCBIfam" id="TIGR04335">
    <property type="entry name" value="AmmeMemoSam_A"/>
    <property type="match status" value="1"/>
</dbReference>
<dbReference type="CDD" id="cd07361">
    <property type="entry name" value="MEMO_like"/>
    <property type="match status" value="1"/>
</dbReference>
<dbReference type="InterPro" id="IPR002737">
    <property type="entry name" value="MEMO1_fam"/>
</dbReference>
<reference evidence="4 5" key="1">
    <citation type="journal article" date="2016" name="Nat. Commun.">
        <title>Thousands of microbial genomes shed light on interconnected biogeochemical processes in an aquifer system.</title>
        <authorList>
            <person name="Anantharaman K."/>
            <person name="Brown C.T."/>
            <person name="Hug L.A."/>
            <person name="Sharon I."/>
            <person name="Castelle C.J."/>
            <person name="Probst A.J."/>
            <person name="Thomas B.C."/>
            <person name="Singh A."/>
            <person name="Wilkins M.J."/>
            <person name="Karaoz U."/>
            <person name="Brodie E.L."/>
            <person name="Williams K.H."/>
            <person name="Hubbard S.S."/>
            <person name="Banfield J.F."/>
        </authorList>
    </citation>
    <scope>NUCLEOTIDE SEQUENCE [LARGE SCALE GENOMIC DNA]</scope>
</reference>
<feature type="domain" description="AMMECR1" evidence="3">
    <location>
        <begin position="302"/>
        <end position="481"/>
    </location>
</feature>
<dbReference type="PROSITE" id="PS51112">
    <property type="entry name" value="AMMECR1"/>
    <property type="match status" value="1"/>
</dbReference>
<organism evidence="4 5">
    <name type="scientific">Candidatus Portnoybacteria bacterium RBG_13_40_8</name>
    <dbReference type="NCBI Taxonomy" id="1801990"/>
    <lineage>
        <taxon>Bacteria</taxon>
        <taxon>Candidatus Portnoyibacteriota</taxon>
    </lineage>
</organism>
<dbReference type="InterPro" id="IPR023473">
    <property type="entry name" value="AMMECR1"/>
</dbReference>
<dbReference type="Gene3D" id="3.40.830.10">
    <property type="entry name" value="LigB-like"/>
    <property type="match status" value="1"/>
</dbReference>
<dbReference type="Pfam" id="PF01871">
    <property type="entry name" value="AMMECR1"/>
    <property type="match status" value="1"/>
</dbReference>
<comment type="caution">
    <text evidence="4">The sequence shown here is derived from an EMBL/GenBank/DDBJ whole genome shotgun (WGS) entry which is preliminary data.</text>
</comment>
<dbReference type="AlphaFoldDB" id="A0A1G2F2P2"/>
<dbReference type="PANTHER" id="PTHR11060:SF0">
    <property type="entry name" value="PROTEIN MEMO1"/>
    <property type="match status" value="1"/>
</dbReference>
<evidence type="ECO:0000256" key="1">
    <source>
        <dbReference type="ARBA" id="ARBA00006315"/>
    </source>
</evidence>
<gene>
    <name evidence="4" type="ORF">A2V69_02650</name>
</gene>
<proteinExistence type="inferred from homology"/>
<accession>A0A1G2F2P2</accession>